<dbReference type="EMBL" id="AZDL01000012">
    <property type="protein sequence ID" value="KRK92971.1"/>
    <property type="molecule type" value="Genomic_DNA"/>
</dbReference>
<protein>
    <recommendedName>
        <fullName evidence="2">Stress response regulator gls24 homolog</fullName>
    </recommendedName>
</protein>
<gene>
    <name evidence="3" type="ORF">FC08_GL000223</name>
</gene>
<evidence type="ECO:0000313" key="3">
    <source>
        <dbReference type="EMBL" id="KRK92971.1"/>
    </source>
</evidence>
<sequence length="150" mass="16990">MMKTMDKPNKPMDKMMDKTMDQHTEKIEKELNFSDGVIEKIAGQTVHDIDGVLELSGGMMSQLADRFRDQEDPTKGVDADIDNQEVTIELDAILEYGKSAPDIFEQTIERIAKSVHQMTGLNVTKIKMNVSDLMTKKEWAAKQDSPKEDK</sequence>
<dbReference type="Proteomes" id="UP000050828">
    <property type="component" value="Unassembled WGS sequence"/>
</dbReference>
<accession>A0AAJ0LHM9</accession>
<reference evidence="3 4" key="1">
    <citation type="journal article" date="2015" name="Genome Announc.">
        <title>Expanding the biotechnology potential of lactobacilli through comparative genomics of 213 strains and associated genera.</title>
        <authorList>
            <person name="Sun Z."/>
            <person name="Harris H.M."/>
            <person name="McCann A."/>
            <person name="Guo C."/>
            <person name="Argimon S."/>
            <person name="Zhang W."/>
            <person name="Yang X."/>
            <person name="Jeffery I.B."/>
            <person name="Cooney J.C."/>
            <person name="Kagawa T.F."/>
            <person name="Liu W."/>
            <person name="Song Y."/>
            <person name="Salvetti E."/>
            <person name="Wrobel A."/>
            <person name="Rasinkangas P."/>
            <person name="Parkhill J."/>
            <person name="Rea M.C."/>
            <person name="O'Sullivan O."/>
            <person name="Ritari J."/>
            <person name="Douillard F.P."/>
            <person name="Paul Ross R."/>
            <person name="Yang R."/>
            <person name="Briner A.E."/>
            <person name="Felis G.E."/>
            <person name="de Vos W.M."/>
            <person name="Barrangou R."/>
            <person name="Klaenhammer T.R."/>
            <person name="Caufield P.W."/>
            <person name="Cui Y."/>
            <person name="Zhang H."/>
            <person name="O'Toole P.W."/>
        </authorList>
    </citation>
    <scope>NUCLEOTIDE SEQUENCE [LARGE SCALE GENOMIC DNA]</scope>
    <source>
        <strain evidence="3 4">DSM 20019</strain>
    </source>
</reference>
<dbReference type="PANTHER" id="PTHR34297:SF3">
    <property type="entry name" value="ALKALINE SHOCK PROTEIN 23"/>
    <property type="match status" value="1"/>
</dbReference>
<evidence type="ECO:0000256" key="2">
    <source>
        <dbReference type="ARBA" id="ARBA00039575"/>
    </source>
</evidence>
<dbReference type="InterPro" id="IPR005531">
    <property type="entry name" value="Asp23"/>
</dbReference>
<comment type="caution">
    <text evidence="3">The sequence shown here is derived from an EMBL/GenBank/DDBJ whole genome shotgun (WGS) entry which is preliminary data.</text>
</comment>
<dbReference type="PANTHER" id="PTHR34297">
    <property type="entry name" value="HYPOTHETICAL CYTOSOLIC PROTEIN-RELATED"/>
    <property type="match status" value="1"/>
</dbReference>
<comment type="similarity">
    <text evidence="1">Belongs to the asp23 family.</text>
</comment>
<evidence type="ECO:0000256" key="1">
    <source>
        <dbReference type="ARBA" id="ARBA00005721"/>
    </source>
</evidence>
<name>A0AAJ0LHM9_LATCU</name>
<organism evidence="3 4">
    <name type="scientific">Latilactobacillus curvatus JCM 1096 = DSM 20019</name>
    <dbReference type="NCBI Taxonomy" id="1293592"/>
    <lineage>
        <taxon>Bacteria</taxon>
        <taxon>Bacillati</taxon>
        <taxon>Bacillota</taxon>
        <taxon>Bacilli</taxon>
        <taxon>Lactobacillales</taxon>
        <taxon>Lactobacillaceae</taxon>
        <taxon>Latilactobacillus</taxon>
    </lineage>
</organism>
<proteinExistence type="inferred from homology"/>
<dbReference type="Pfam" id="PF03780">
    <property type="entry name" value="Asp23"/>
    <property type="match status" value="1"/>
</dbReference>
<evidence type="ECO:0000313" key="4">
    <source>
        <dbReference type="Proteomes" id="UP000050828"/>
    </source>
</evidence>
<dbReference type="AlphaFoldDB" id="A0AAJ0LHM9"/>